<organism evidence="5 6">
    <name type="scientific">Spirosoma validum</name>
    <dbReference type="NCBI Taxonomy" id="2771355"/>
    <lineage>
        <taxon>Bacteria</taxon>
        <taxon>Pseudomonadati</taxon>
        <taxon>Bacteroidota</taxon>
        <taxon>Cytophagia</taxon>
        <taxon>Cytophagales</taxon>
        <taxon>Cytophagaceae</taxon>
        <taxon>Spirosoma</taxon>
    </lineage>
</organism>
<dbReference type="InterPro" id="IPR046532">
    <property type="entry name" value="DUF6597"/>
</dbReference>
<keyword evidence="3" id="KW-0804">Transcription</keyword>
<dbReference type="Pfam" id="PF20240">
    <property type="entry name" value="DUF6597"/>
    <property type="match status" value="1"/>
</dbReference>
<dbReference type="InterPro" id="IPR050204">
    <property type="entry name" value="AraC_XylS_family_regulators"/>
</dbReference>
<protein>
    <submittedName>
        <fullName evidence="5">AraC family transcriptional regulator</fullName>
    </submittedName>
</protein>
<keyword evidence="1" id="KW-0805">Transcription regulation</keyword>
<evidence type="ECO:0000313" key="5">
    <source>
        <dbReference type="EMBL" id="MBD2757484.1"/>
    </source>
</evidence>
<dbReference type="PANTHER" id="PTHR46796">
    <property type="entry name" value="HTH-TYPE TRANSCRIPTIONAL ACTIVATOR RHAS-RELATED"/>
    <property type="match status" value="1"/>
</dbReference>
<evidence type="ECO:0000256" key="2">
    <source>
        <dbReference type="ARBA" id="ARBA00023125"/>
    </source>
</evidence>
<dbReference type="AlphaFoldDB" id="A0A927B8U6"/>
<sequence length="286" mass="33882">MQHITDVEHFYPSHPLLKQYIQYYYFLRTDSPDFVSQYYVFPNILQSLNIHKHAYCRIEDTAITVSSYPQADPLLIAQGRYEQPHYVELRGMVDKITIVFNPLGLNHFITKPLVEITPNASQVFTDWDQHSNHQGFIRAFFDTDSLEQRIRLLETYLVAIYQPIPYEQILTHALLRLADFDHEPTVRTIMDEVNMNVRTFHRLFVKNMSLSPASYRKIARFRHSLRDQVLHEHFKSLTQTGYESNFYDQAYFIKTYRQFTGHNPKRLLKTISKLADNQLVMNVIDS</sequence>
<dbReference type="PROSITE" id="PS01124">
    <property type="entry name" value="HTH_ARAC_FAMILY_2"/>
    <property type="match status" value="1"/>
</dbReference>
<evidence type="ECO:0000259" key="4">
    <source>
        <dbReference type="PROSITE" id="PS01124"/>
    </source>
</evidence>
<dbReference type="EMBL" id="JACXAA010000023">
    <property type="protein sequence ID" value="MBD2757484.1"/>
    <property type="molecule type" value="Genomic_DNA"/>
</dbReference>
<gene>
    <name evidence="5" type="ORF">IC230_31735</name>
</gene>
<name>A0A927B8U6_9BACT</name>
<dbReference type="SMART" id="SM00342">
    <property type="entry name" value="HTH_ARAC"/>
    <property type="match status" value="1"/>
</dbReference>
<evidence type="ECO:0000313" key="6">
    <source>
        <dbReference type="Proteomes" id="UP000653797"/>
    </source>
</evidence>
<dbReference type="GO" id="GO:0003700">
    <property type="term" value="F:DNA-binding transcription factor activity"/>
    <property type="evidence" value="ECO:0007669"/>
    <property type="project" value="InterPro"/>
</dbReference>
<dbReference type="Pfam" id="PF12833">
    <property type="entry name" value="HTH_18"/>
    <property type="match status" value="1"/>
</dbReference>
<keyword evidence="6" id="KW-1185">Reference proteome</keyword>
<comment type="caution">
    <text evidence="5">The sequence shown here is derived from an EMBL/GenBank/DDBJ whole genome shotgun (WGS) entry which is preliminary data.</text>
</comment>
<accession>A0A927B8U6</accession>
<dbReference type="InterPro" id="IPR018060">
    <property type="entry name" value="HTH_AraC"/>
</dbReference>
<evidence type="ECO:0000256" key="1">
    <source>
        <dbReference type="ARBA" id="ARBA00023015"/>
    </source>
</evidence>
<keyword evidence="2" id="KW-0238">DNA-binding</keyword>
<feature type="domain" description="HTH araC/xylS-type" evidence="4">
    <location>
        <begin position="167"/>
        <end position="270"/>
    </location>
</feature>
<dbReference type="GO" id="GO:0043565">
    <property type="term" value="F:sequence-specific DNA binding"/>
    <property type="evidence" value="ECO:0007669"/>
    <property type="project" value="InterPro"/>
</dbReference>
<dbReference type="Proteomes" id="UP000653797">
    <property type="component" value="Unassembled WGS sequence"/>
</dbReference>
<dbReference type="PANTHER" id="PTHR46796:SF13">
    <property type="entry name" value="HTH-TYPE TRANSCRIPTIONAL ACTIVATOR RHAS"/>
    <property type="match status" value="1"/>
</dbReference>
<evidence type="ECO:0000256" key="3">
    <source>
        <dbReference type="ARBA" id="ARBA00023163"/>
    </source>
</evidence>
<reference evidence="5" key="1">
    <citation type="submission" date="2020-09" db="EMBL/GenBank/DDBJ databases">
        <authorList>
            <person name="Kim M.K."/>
        </authorList>
    </citation>
    <scope>NUCLEOTIDE SEQUENCE</scope>
    <source>
        <strain evidence="5">BT704</strain>
    </source>
</reference>
<dbReference type="RefSeq" id="WP_191043108.1">
    <property type="nucleotide sequence ID" value="NZ_JACXAA010000023.1"/>
</dbReference>
<dbReference type="Gene3D" id="1.10.10.60">
    <property type="entry name" value="Homeodomain-like"/>
    <property type="match status" value="1"/>
</dbReference>
<proteinExistence type="predicted"/>